<name>A0A5B6W9W3_9ROSI</name>
<proteinExistence type="predicted"/>
<comment type="caution">
    <text evidence="2">The sequence shown here is derived from an EMBL/GenBank/DDBJ whole genome shotgun (WGS) entry which is preliminary data.</text>
</comment>
<dbReference type="AlphaFoldDB" id="A0A5B6W9W3"/>
<accession>A0A5B6W9W3</accession>
<feature type="chain" id="PRO_5022966161" evidence="1">
    <location>
        <begin position="23"/>
        <end position="69"/>
    </location>
</feature>
<keyword evidence="3" id="KW-1185">Reference proteome</keyword>
<evidence type="ECO:0000256" key="1">
    <source>
        <dbReference type="SAM" id="SignalP"/>
    </source>
</evidence>
<evidence type="ECO:0000313" key="2">
    <source>
        <dbReference type="EMBL" id="KAA3477672.1"/>
    </source>
</evidence>
<sequence>MAAVTPLLLLLLLSSAPMLSSGSRNAYNINGRVKILQGLVHPIAPLSLSADCTLEKLTSINLSSPRHCF</sequence>
<gene>
    <name evidence="2" type="ORF">EPI10_011546</name>
</gene>
<reference evidence="3" key="1">
    <citation type="journal article" date="2019" name="Plant Biotechnol. J.">
        <title>Genome sequencing of the Australian wild diploid species Gossypium australe highlights disease resistance and delayed gland morphogenesis.</title>
        <authorList>
            <person name="Cai Y."/>
            <person name="Cai X."/>
            <person name="Wang Q."/>
            <person name="Wang P."/>
            <person name="Zhang Y."/>
            <person name="Cai C."/>
            <person name="Xu Y."/>
            <person name="Wang K."/>
            <person name="Zhou Z."/>
            <person name="Wang C."/>
            <person name="Geng S."/>
            <person name="Li B."/>
            <person name="Dong Q."/>
            <person name="Hou Y."/>
            <person name="Wang H."/>
            <person name="Ai P."/>
            <person name="Liu Z."/>
            <person name="Yi F."/>
            <person name="Sun M."/>
            <person name="An G."/>
            <person name="Cheng J."/>
            <person name="Zhang Y."/>
            <person name="Shi Q."/>
            <person name="Xie Y."/>
            <person name="Shi X."/>
            <person name="Chang Y."/>
            <person name="Huang F."/>
            <person name="Chen Y."/>
            <person name="Hong S."/>
            <person name="Mi L."/>
            <person name="Sun Q."/>
            <person name="Zhang L."/>
            <person name="Zhou B."/>
            <person name="Peng R."/>
            <person name="Zhang X."/>
            <person name="Liu F."/>
        </authorList>
    </citation>
    <scope>NUCLEOTIDE SEQUENCE [LARGE SCALE GENOMIC DNA]</scope>
    <source>
        <strain evidence="3">cv. PA1801</strain>
    </source>
</reference>
<keyword evidence="1" id="KW-0732">Signal</keyword>
<dbReference type="EMBL" id="SMMG02000004">
    <property type="protein sequence ID" value="KAA3477672.1"/>
    <property type="molecule type" value="Genomic_DNA"/>
</dbReference>
<evidence type="ECO:0000313" key="3">
    <source>
        <dbReference type="Proteomes" id="UP000325315"/>
    </source>
</evidence>
<protein>
    <submittedName>
        <fullName evidence="2">Uncharacterized protein</fullName>
    </submittedName>
</protein>
<feature type="signal peptide" evidence="1">
    <location>
        <begin position="1"/>
        <end position="22"/>
    </location>
</feature>
<dbReference type="Proteomes" id="UP000325315">
    <property type="component" value="Unassembled WGS sequence"/>
</dbReference>
<organism evidence="2 3">
    <name type="scientific">Gossypium australe</name>
    <dbReference type="NCBI Taxonomy" id="47621"/>
    <lineage>
        <taxon>Eukaryota</taxon>
        <taxon>Viridiplantae</taxon>
        <taxon>Streptophyta</taxon>
        <taxon>Embryophyta</taxon>
        <taxon>Tracheophyta</taxon>
        <taxon>Spermatophyta</taxon>
        <taxon>Magnoliopsida</taxon>
        <taxon>eudicotyledons</taxon>
        <taxon>Gunneridae</taxon>
        <taxon>Pentapetalae</taxon>
        <taxon>rosids</taxon>
        <taxon>malvids</taxon>
        <taxon>Malvales</taxon>
        <taxon>Malvaceae</taxon>
        <taxon>Malvoideae</taxon>
        <taxon>Gossypium</taxon>
    </lineage>
</organism>